<organism evidence="2 3">
    <name type="scientific">Meganyctiphanes norvegica</name>
    <name type="common">Northern krill</name>
    <name type="synonym">Thysanopoda norvegica</name>
    <dbReference type="NCBI Taxonomy" id="48144"/>
    <lineage>
        <taxon>Eukaryota</taxon>
        <taxon>Metazoa</taxon>
        <taxon>Ecdysozoa</taxon>
        <taxon>Arthropoda</taxon>
        <taxon>Crustacea</taxon>
        <taxon>Multicrustacea</taxon>
        <taxon>Malacostraca</taxon>
        <taxon>Eumalacostraca</taxon>
        <taxon>Eucarida</taxon>
        <taxon>Euphausiacea</taxon>
        <taxon>Euphausiidae</taxon>
        <taxon>Meganyctiphanes</taxon>
    </lineage>
</organism>
<gene>
    <name evidence="2" type="ORF">MNOR_LOCUS9912</name>
</gene>
<feature type="region of interest" description="Disordered" evidence="1">
    <location>
        <begin position="98"/>
        <end position="120"/>
    </location>
</feature>
<evidence type="ECO:0000313" key="2">
    <source>
        <dbReference type="EMBL" id="CAL4075761.1"/>
    </source>
</evidence>
<evidence type="ECO:0000256" key="1">
    <source>
        <dbReference type="SAM" id="MobiDB-lite"/>
    </source>
</evidence>
<sequence length="177" mass="19932">MDKGKTDGGRDRETSSYAAREMLGGTEFDTTRYTRIQHTVYNASYIVKTSEQAYLNCKEEEEERCSLRQCSETYLVTTEASLDGVKNRSSLEELVKDRGSGTMGSLGVQEGKKRRKHHGSSKTCSLSQACFQTKYAGQNLVPAAIGYLSSFWRKTRWQLTVCIFLGLLSRAETLDLR</sequence>
<dbReference type="AlphaFoldDB" id="A0AAV2Q975"/>
<dbReference type="Proteomes" id="UP001497623">
    <property type="component" value="Unassembled WGS sequence"/>
</dbReference>
<feature type="non-terminal residue" evidence="2">
    <location>
        <position position="177"/>
    </location>
</feature>
<comment type="caution">
    <text evidence="2">The sequence shown here is derived from an EMBL/GenBank/DDBJ whole genome shotgun (WGS) entry which is preliminary data.</text>
</comment>
<keyword evidence="3" id="KW-1185">Reference proteome</keyword>
<dbReference type="EMBL" id="CAXKWB010004895">
    <property type="protein sequence ID" value="CAL4075761.1"/>
    <property type="molecule type" value="Genomic_DNA"/>
</dbReference>
<name>A0AAV2Q975_MEGNR</name>
<protein>
    <submittedName>
        <fullName evidence="2">Uncharacterized protein</fullName>
    </submittedName>
</protein>
<reference evidence="2 3" key="1">
    <citation type="submission" date="2024-05" db="EMBL/GenBank/DDBJ databases">
        <authorList>
            <person name="Wallberg A."/>
        </authorList>
    </citation>
    <scope>NUCLEOTIDE SEQUENCE [LARGE SCALE GENOMIC DNA]</scope>
</reference>
<accession>A0AAV2Q975</accession>
<evidence type="ECO:0000313" key="3">
    <source>
        <dbReference type="Proteomes" id="UP001497623"/>
    </source>
</evidence>
<proteinExistence type="predicted"/>